<name>A0A833SXJ3_PHYIN</name>
<gene>
    <name evidence="1" type="ORF">GN244_ATG06438</name>
    <name evidence="2" type="ORF">GN958_ATG01063</name>
</gene>
<proteinExistence type="predicted"/>
<evidence type="ECO:0000313" key="3">
    <source>
        <dbReference type="Proteomes" id="UP000602510"/>
    </source>
</evidence>
<dbReference type="EMBL" id="WSZM01000127">
    <property type="protein sequence ID" value="KAF4041263.1"/>
    <property type="molecule type" value="Genomic_DNA"/>
</dbReference>
<sequence length="140" mass="14892">MLCLLPTETGTAASQVANSQPDLLHIACKLHCNPSTAGSSARKREKGFRQGCAGTWCTTALPNTGPYSSSAAPDLEASLCRHFELPGGGLQAPAGLELVVPGWNPSDLEGLNGGRFNINVPVLHADRRLDERGQKSWSRR</sequence>
<evidence type="ECO:0000313" key="1">
    <source>
        <dbReference type="EMBL" id="KAF4041263.1"/>
    </source>
</evidence>
<evidence type="ECO:0000313" key="2">
    <source>
        <dbReference type="EMBL" id="KAF4149667.1"/>
    </source>
</evidence>
<keyword evidence="3" id="KW-1185">Reference proteome</keyword>
<protein>
    <submittedName>
        <fullName evidence="1">Uncharacterized protein</fullName>
    </submittedName>
</protein>
<dbReference type="AlphaFoldDB" id="A0A833SXJ3"/>
<organism evidence="1 3">
    <name type="scientific">Phytophthora infestans</name>
    <name type="common">Potato late blight agent</name>
    <name type="synonym">Botrytis infestans</name>
    <dbReference type="NCBI Taxonomy" id="4787"/>
    <lineage>
        <taxon>Eukaryota</taxon>
        <taxon>Sar</taxon>
        <taxon>Stramenopiles</taxon>
        <taxon>Oomycota</taxon>
        <taxon>Peronosporomycetes</taxon>
        <taxon>Peronosporales</taxon>
        <taxon>Peronosporaceae</taxon>
        <taxon>Phytophthora</taxon>
    </lineage>
</organism>
<dbReference type="Proteomes" id="UP000704712">
    <property type="component" value="Unassembled WGS sequence"/>
</dbReference>
<reference evidence="1" key="1">
    <citation type="submission" date="2020-04" db="EMBL/GenBank/DDBJ databases">
        <title>Hybrid Assembly of Korean Phytophthora infestans isolates.</title>
        <authorList>
            <person name="Prokchorchik M."/>
            <person name="Lee Y."/>
            <person name="Seo J."/>
            <person name="Cho J.-H."/>
            <person name="Park Y.-E."/>
            <person name="Jang D.-C."/>
            <person name="Im J.-S."/>
            <person name="Choi J.-G."/>
            <person name="Park H.-J."/>
            <person name="Lee G.-B."/>
            <person name="Lee Y.-G."/>
            <person name="Hong S.-Y."/>
            <person name="Cho K."/>
            <person name="Sohn K.H."/>
        </authorList>
    </citation>
    <scope>NUCLEOTIDE SEQUENCE</scope>
    <source>
        <strain evidence="1">KR_1_A1</strain>
        <strain evidence="2">KR_2_A2</strain>
    </source>
</reference>
<accession>A0A833SXJ3</accession>
<dbReference type="Proteomes" id="UP000602510">
    <property type="component" value="Unassembled WGS sequence"/>
</dbReference>
<comment type="caution">
    <text evidence="1">The sequence shown here is derived from an EMBL/GenBank/DDBJ whole genome shotgun (WGS) entry which is preliminary data.</text>
</comment>
<dbReference type="EMBL" id="JAACNO010000142">
    <property type="protein sequence ID" value="KAF4149667.1"/>
    <property type="molecule type" value="Genomic_DNA"/>
</dbReference>